<evidence type="ECO:0000256" key="1">
    <source>
        <dbReference type="SAM" id="MobiDB-lite"/>
    </source>
</evidence>
<sequence>MDKEFDGIHASHLTLAVISGQYVAENVYSFYNAFVEVEILGVPADCRKIRTKVARRNALNPELSAESCRDSPVGSSTLETRKIHFLVIYAVARHEPSASSDRARDKDRPAPSEGHEDTKPTDSYLVCVHNVSHEIPYAILKVFRRLGTRLAGHRASLSSELGSLWEFMRTDRDRRRSAPAGCEPAQPRDTRKFDEKRCPLVKEESDLSSDDGNDRIANLIDFFFTIVKSQNNDRKGSVSSCFRTDSPTESTNLIPRRVNTELEKKMETLMEFLATTGCMDDEVKDESKITLMEFLFGADNKPLIEIDDIDKGMSLSESKINVKLSYIDETPVEESRDLLVDILIKYMENFNEEPNKSVSVTPSLSEKSKSDVTLSKIETFSDISKTKSDSTLTHTQDTVIDKELDSRRISETVVDLSNIKQDLEDIFEQAVFKVCELKNIDLQDDDTMSENEDLDNFTAYTKPPLLYNIYSVELSDILEEDENDPSSRGIQEDRMTVIRECAEDLLDFIEDRVQSHFESDSSSDEFDINPSIERSISLIDLRSIPDLPPSIIRPIVVKVDKSTSTENDSVSDNRRIDSGCMTEDTSLTNSSDKQERVLDKLESLHKFFSRSRLEMITESMEEDKNDKKLQQVKEAELKGTDIKVGQASLDDVEDLQDDFDGKDDICIATDENLVEIVTAGESTNIETAINVDFNENNNAQTIDVDNENIATNEENFIKNVSVEVIKPVDRDSEEIVDPDRCIVMNVENEPIVTNLRIADTDVTDPNITDSCGSDPKVTDIYVTAPTKNDRGEPYPKVTDRSETNITYNIITDPKVTDAYETNHRITDPNVSETGPKVTNLNITDRRDIDPTVTDGRGTDSRVIDANITFNIITDPKVTDAYETNRRITDPKVTDAYETNRRITDPDVTETGPKVTNRKVTDASLTETCPRITDRKETNTIETTEFISQNVKTKMVCQNNDKLEDKINERQGRNISENDFTEIDKIIDEAIKIIKNKKK</sequence>
<dbReference type="InterPro" id="IPR035892">
    <property type="entry name" value="C2_domain_sf"/>
</dbReference>
<dbReference type="Proteomes" id="UP000037510">
    <property type="component" value="Unassembled WGS sequence"/>
</dbReference>
<proteinExistence type="predicted"/>
<gene>
    <name evidence="2" type="ORF">OBRU01_12983</name>
</gene>
<keyword evidence="3" id="KW-1185">Reference proteome</keyword>
<evidence type="ECO:0000313" key="3">
    <source>
        <dbReference type="Proteomes" id="UP000037510"/>
    </source>
</evidence>
<dbReference type="Gene3D" id="2.60.40.150">
    <property type="entry name" value="C2 domain"/>
    <property type="match status" value="1"/>
</dbReference>
<dbReference type="EMBL" id="JTDY01002204">
    <property type="protein sequence ID" value="KOB71883.1"/>
    <property type="molecule type" value="Genomic_DNA"/>
</dbReference>
<dbReference type="SUPFAM" id="SSF49562">
    <property type="entry name" value="C2 domain (Calcium/lipid-binding domain, CaLB)"/>
    <property type="match status" value="1"/>
</dbReference>
<reference evidence="2 3" key="1">
    <citation type="journal article" date="2015" name="Genome Biol. Evol.">
        <title>The genome of winter moth (Operophtera brumata) provides a genomic perspective on sexual dimorphism and phenology.</title>
        <authorList>
            <person name="Derks M.F."/>
            <person name="Smit S."/>
            <person name="Salis L."/>
            <person name="Schijlen E."/>
            <person name="Bossers A."/>
            <person name="Mateman C."/>
            <person name="Pijl A.S."/>
            <person name="de Ridder D."/>
            <person name="Groenen M.A."/>
            <person name="Visser M.E."/>
            <person name="Megens H.J."/>
        </authorList>
    </citation>
    <scope>NUCLEOTIDE SEQUENCE [LARGE SCALE GENOMIC DNA]</scope>
    <source>
        <strain evidence="2">WM2013NL</strain>
        <tissue evidence="2">Head and thorax</tissue>
    </source>
</reference>
<feature type="compositionally biased region" description="Basic and acidic residues" evidence="1">
    <location>
        <begin position="97"/>
        <end position="120"/>
    </location>
</feature>
<comment type="caution">
    <text evidence="2">The sequence shown here is derived from an EMBL/GenBank/DDBJ whole genome shotgun (WGS) entry which is preliminary data.</text>
</comment>
<dbReference type="STRING" id="104452.A0A0L7L8M5"/>
<protein>
    <submittedName>
        <fullName evidence="2">Phosphoinositide phospholipase C</fullName>
    </submittedName>
</protein>
<feature type="region of interest" description="Disordered" evidence="1">
    <location>
        <begin position="175"/>
        <end position="194"/>
    </location>
</feature>
<evidence type="ECO:0000313" key="2">
    <source>
        <dbReference type="EMBL" id="KOB71883.1"/>
    </source>
</evidence>
<feature type="region of interest" description="Disordered" evidence="1">
    <location>
        <begin position="97"/>
        <end position="121"/>
    </location>
</feature>
<dbReference type="AlphaFoldDB" id="A0A0L7L8M5"/>
<accession>A0A0L7L8M5</accession>
<feature type="region of interest" description="Disordered" evidence="1">
    <location>
        <begin position="563"/>
        <end position="591"/>
    </location>
</feature>
<name>A0A0L7L8M5_OPEBR</name>
<organism evidence="2 3">
    <name type="scientific">Operophtera brumata</name>
    <name type="common">Winter moth</name>
    <name type="synonym">Phalaena brumata</name>
    <dbReference type="NCBI Taxonomy" id="104452"/>
    <lineage>
        <taxon>Eukaryota</taxon>
        <taxon>Metazoa</taxon>
        <taxon>Ecdysozoa</taxon>
        <taxon>Arthropoda</taxon>
        <taxon>Hexapoda</taxon>
        <taxon>Insecta</taxon>
        <taxon>Pterygota</taxon>
        <taxon>Neoptera</taxon>
        <taxon>Endopterygota</taxon>
        <taxon>Lepidoptera</taxon>
        <taxon>Glossata</taxon>
        <taxon>Ditrysia</taxon>
        <taxon>Geometroidea</taxon>
        <taxon>Geometridae</taxon>
        <taxon>Larentiinae</taxon>
        <taxon>Operophtera</taxon>
    </lineage>
</organism>